<dbReference type="InterPro" id="IPR024409">
    <property type="entry name" value="DUF3833"/>
</dbReference>
<dbReference type="PROSITE" id="PS51257">
    <property type="entry name" value="PROKAR_LIPOPROTEIN"/>
    <property type="match status" value="1"/>
</dbReference>
<dbReference type="OrthoDB" id="5296954at2"/>
<dbReference type="RefSeq" id="WP_162050038.1">
    <property type="nucleotide sequence ID" value="NZ_AP019011.1"/>
</dbReference>
<dbReference type="Proteomes" id="UP000463961">
    <property type="component" value="Chromosome"/>
</dbReference>
<reference evidence="2" key="1">
    <citation type="submission" date="2020-01" db="EMBL/GenBank/DDBJ databases">
        <title>Phosphoaccumulans saitamaens gen. nov., sp. nov., a polyphosphate accumulating bacterium isolated from surface river water.</title>
        <authorList>
            <person name="Watanabe K."/>
            <person name="Suda W."/>
        </authorList>
    </citation>
    <scope>NUCLEOTIDE SEQUENCE [LARGE SCALE GENOMIC DNA]</scope>
    <source>
        <strain evidence="2">ICHIAU1</strain>
    </source>
</reference>
<evidence type="ECO:0000313" key="1">
    <source>
        <dbReference type="EMBL" id="BBU69249.1"/>
    </source>
</evidence>
<dbReference type="AlphaFoldDB" id="A0A679I5G7"/>
<organism evidence="1 2">
    <name type="scientific">Fluviibacter phosphoraccumulans</name>
    <dbReference type="NCBI Taxonomy" id="1751046"/>
    <lineage>
        <taxon>Bacteria</taxon>
        <taxon>Pseudomonadati</taxon>
        <taxon>Pseudomonadota</taxon>
        <taxon>Betaproteobacteria</taxon>
        <taxon>Rhodocyclales</taxon>
        <taxon>Fluviibacteraceae</taxon>
        <taxon>Fluviibacter</taxon>
    </lineage>
</organism>
<sequence>MPSLPKLISRPLIALCAILGLTACSGVPVTHYAQQTPQLDLRQYFTGTLDAYGMFQNRSGEVIKRFHVVINAHWEGDTGTLDEQFTYSDGTTQQRIWTIRKTDKDHYVGTAADVVGEANGTASGNALRWQYVLSLPVDGKVYEVNFDDWMFLMDERIMLNRSAMSKWGFHLGEVTLTFVKR</sequence>
<proteinExistence type="predicted"/>
<gene>
    <name evidence="1" type="ORF">ICHIAU1_15320</name>
</gene>
<protein>
    <submittedName>
        <fullName evidence="1">Lipoprotein</fullName>
    </submittedName>
</protein>
<dbReference type="Pfam" id="PF12915">
    <property type="entry name" value="DUF3833"/>
    <property type="match status" value="1"/>
</dbReference>
<evidence type="ECO:0000313" key="2">
    <source>
        <dbReference type="Proteomes" id="UP000463961"/>
    </source>
</evidence>
<keyword evidence="1" id="KW-0449">Lipoprotein</keyword>
<dbReference type="EMBL" id="AP022345">
    <property type="protein sequence ID" value="BBU69249.1"/>
    <property type="molecule type" value="Genomic_DNA"/>
</dbReference>
<keyword evidence="2" id="KW-1185">Reference proteome</keyword>
<accession>A0A679I5G7</accession>
<name>A0A679I5G7_9RHOO</name>